<evidence type="ECO:0000313" key="3">
    <source>
        <dbReference type="Proteomes" id="UP001156694"/>
    </source>
</evidence>
<accession>A0ABQ5VSJ3</accession>
<sequence>MPSFQNSNDANNTPCETNIGDYRAPTLTDYGPASELTETISGRRGFDGGDTPSSYTAS</sequence>
<organism evidence="2 3">
    <name type="scientific">Amylibacter marinus</name>
    <dbReference type="NCBI Taxonomy" id="1475483"/>
    <lineage>
        <taxon>Bacteria</taxon>
        <taxon>Pseudomonadati</taxon>
        <taxon>Pseudomonadota</taxon>
        <taxon>Alphaproteobacteria</taxon>
        <taxon>Rhodobacterales</taxon>
        <taxon>Paracoccaceae</taxon>
        <taxon>Amylibacter</taxon>
    </lineage>
</organism>
<feature type="region of interest" description="Disordered" evidence="1">
    <location>
        <begin position="1"/>
        <end position="58"/>
    </location>
</feature>
<gene>
    <name evidence="2" type="ORF">GCM10007939_04290</name>
</gene>
<keyword evidence="3" id="KW-1185">Reference proteome</keyword>
<evidence type="ECO:0000313" key="2">
    <source>
        <dbReference type="EMBL" id="GLQ34146.1"/>
    </source>
</evidence>
<dbReference type="Proteomes" id="UP001156694">
    <property type="component" value="Unassembled WGS sequence"/>
</dbReference>
<evidence type="ECO:0000256" key="1">
    <source>
        <dbReference type="SAM" id="MobiDB-lite"/>
    </source>
</evidence>
<evidence type="ECO:0008006" key="4">
    <source>
        <dbReference type="Google" id="ProtNLM"/>
    </source>
</evidence>
<protein>
    <recommendedName>
        <fullName evidence="4">Lasso RiPP family leader peptide-containing protein</fullName>
    </recommendedName>
</protein>
<dbReference type="EMBL" id="BSNN01000002">
    <property type="protein sequence ID" value="GLQ34146.1"/>
    <property type="molecule type" value="Genomic_DNA"/>
</dbReference>
<name>A0ABQ5VSJ3_9RHOB</name>
<comment type="caution">
    <text evidence="2">The sequence shown here is derived from an EMBL/GenBank/DDBJ whole genome shotgun (WGS) entry which is preliminary data.</text>
</comment>
<dbReference type="RefSeq" id="WP_284375748.1">
    <property type="nucleotide sequence ID" value="NZ_BSNN01000002.1"/>
</dbReference>
<reference evidence="3" key="1">
    <citation type="journal article" date="2019" name="Int. J. Syst. Evol. Microbiol.">
        <title>The Global Catalogue of Microorganisms (GCM) 10K type strain sequencing project: providing services to taxonomists for standard genome sequencing and annotation.</title>
        <authorList>
            <consortium name="The Broad Institute Genomics Platform"/>
            <consortium name="The Broad Institute Genome Sequencing Center for Infectious Disease"/>
            <person name="Wu L."/>
            <person name="Ma J."/>
        </authorList>
    </citation>
    <scope>NUCLEOTIDE SEQUENCE [LARGE SCALE GENOMIC DNA]</scope>
    <source>
        <strain evidence="3">NBRC 110140</strain>
    </source>
</reference>
<feature type="compositionally biased region" description="Polar residues" evidence="1">
    <location>
        <begin position="1"/>
        <end position="16"/>
    </location>
</feature>
<proteinExistence type="predicted"/>